<dbReference type="Proteomes" id="UP000013827">
    <property type="component" value="Unassembled WGS sequence"/>
</dbReference>
<keyword evidence="5 6" id="KW-0472">Membrane</keyword>
<dbReference type="STRING" id="2903.R1ECY2"/>
<evidence type="ECO:0008006" key="9">
    <source>
        <dbReference type="Google" id="ProtNLM"/>
    </source>
</evidence>
<dbReference type="KEGG" id="ehx:EMIHUDRAFT_351167"/>
<reference evidence="7" key="2">
    <citation type="submission" date="2024-10" db="UniProtKB">
        <authorList>
            <consortium name="EnsemblProtists"/>
        </authorList>
    </citation>
    <scope>IDENTIFICATION</scope>
</reference>
<sequence>MSNLVGLLVPAGLLSLAIFMHILACAMYNNWWPLMSLLLYALMLLPLAALARQSESLFDSAPTGFHWAIFLLASLVTLVIGVPIVMWHVDVIESGSVFFNLSGFVLLLATGASAALFGEKQSDGWG</sequence>
<dbReference type="PANTHER" id="PTHR12050">
    <property type="entry name" value="LEPTIN RECEPTOR-RELATED"/>
    <property type="match status" value="1"/>
</dbReference>
<evidence type="ECO:0000313" key="7">
    <source>
        <dbReference type="EnsemblProtists" id="EOD41120"/>
    </source>
</evidence>
<dbReference type="HOGENOM" id="CLU_1985755_0_0_1"/>
<dbReference type="GO" id="GO:0016020">
    <property type="term" value="C:membrane"/>
    <property type="evidence" value="ECO:0007669"/>
    <property type="project" value="UniProtKB-SubCell"/>
</dbReference>
<dbReference type="AlphaFoldDB" id="A0A0D3KZD5"/>
<dbReference type="Pfam" id="PF04133">
    <property type="entry name" value="Vps55"/>
    <property type="match status" value="1"/>
</dbReference>
<proteinExistence type="inferred from homology"/>
<dbReference type="GO" id="GO:0005768">
    <property type="term" value="C:endosome"/>
    <property type="evidence" value="ECO:0007669"/>
    <property type="project" value="TreeGrafter"/>
</dbReference>
<dbReference type="GO" id="GO:0032511">
    <property type="term" value="P:late endosome to vacuole transport via multivesicular body sorting pathway"/>
    <property type="evidence" value="ECO:0007669"/>
    <property type="project" value="TreeGrafter"/>
</dbReference>
<dbReference type="InterPro" id="IPR007262">
    <property type="entry name" value="Vps55/LEPROT"/>
</dbReference>
<dbReference type="RefSeq" id="XP_005776949.1">
    <property type="nucleotide sequence ID" value="XM_005776892.1"/>
</dbReference>
<dbReference type="EnsemblProtists" id="EOD41120">
    <property type="protein sequence ID" value="EOD41120"/>
    <property type="gene ID" value="EMIHUDRAFT_351167"/>
</dbReference>
<dbReference type="PANTHER" id="PTHR12050:SF0">
    <property type="entry name" value="RH04491P"/>
    <property type="match status" value="1"/>
</dbReference>
<organism evidence="7 8">
    <name type="scientific">Emiliania huxleyi (strain CCMP1516)</name>
    <dbReference type="NCBI Taxonomy" id="280463"/>
    <lineage>
        <taxon>Eukaryota</taxon>
        <taxon>Haptista</taxon>
        <taxon>Haptophyta</taxon>
        <taxon>Prymnesiophyceae</taxon>
        <taxon>Isochrysidales</taxon>
        <taxon>Noelaerhabdaceae</taxon>
        <taxon>Emiliania</taxon>
    </lineage>
</organism>
<evidence type="ECO:0000256" key="6">
    <source>
        <dbReference type="SAM" id="Phobius"/>
    </source>
</evidence>
<evidence type="ECO:0000313" key="8">
    <source>
        <dbReference type="Proteomes" id="UP000013827"/>
    </source>
</evidence>
<evidence type="ECO:0000256" key="2">
    <source>
        <dbReference type="ARBA" id="ARBA00005645"/>
    </source>
</evidence>
<name>A0A0D3KZD5_EMIH1</name>
<dbReference type="KEGG" id="ehx:EMIHUDRAFT_421436"/>
<protein>
    <recommendedName>
        <fullName evidence="9">Vacuolar protein sorting 55</fullName>
    </recommendedName>
</protein>
<dbReference type="GeneID" id="17286389"/>
<dbReference type="OMA" id="CFHQANL"/>
<feature type="transmembrane region" description="Helical" evidence="6">
    <location>
        <begin position="64"/>
        <end position="85"/>
    </location>
</feature>
<feature type="transmembrane region" description="Helical" evidence="6">
    <location>
        <begin position="34"/>
        <end position="52"/>
    </location>
</feature>
<dbReference type="EnsemblProtists" id="EOD24520">
    <property type="protein sequence ID" value="EOD24520"/>
    <property type="gene ID" value="EMIHUDRAFT_421436"/>
</dbReference>
<dbReference type="GeneID" id="17270066"/>
<comment type="similarity">
    <text evidence="2">Belongs to the OB-RGRP/VPS55 family.</text>
</comment>
<dbReference type="PaxDb" id="2903-EOD24520"/>
<keyword evidence="3 6" id="KW-0812">Transmembrane</keyword>
<dbReference type="RefSeq" id="XP_005793549.1">
    <property type="nucleotide sequence ID" value="XM_005793492.1"/>
</dbReference>
<reference evidence="8" key="1">
    <citation type="journal article" date="2013" name="Nature">
        <title>Pan genome of the phytoplankton Emiliania underpins its global distribution.</title>
        <authorList>
            <person name="Read B.A."/>
            <person name="Kegel J."/>
            <person name="Klute M.J."/>
            <person name="Kuo A."/>
            <person name="Lefebvre S.C."/>
            <person name="Maumus F."/>
            <person name="Mayer C."/>
            <person name="Miller J."/>
            <person name="Monier A."/>
            <person name="Salamov A."/>
            <person name="Young J."/>
            <person name="Aguilar M."/>
            <person name="Claverie J.M."/>
            <person name="Frickenhaus S."/>
            <person name="Gonzalez K."/>
            <person name="Herman E.K."/>
            <person name="Lin Y.C."/>
            <person name="Napier J."/>
            <person name="Ogata H."/>
            <person name="Sarno A.F."/>
            <person name="Shmutz J."/>
            <person name="Schroeder D."/>
            <person name="de Vargas C."/>
            <person name="Verret F."/>
            <person name="von Dassow P."/>
            <person name="Valentin K."/>
            <person name="Van de Peer Y."/>
            <person name="Wheeler G."/>
            <person name="Dacks J.B."/>
            <person name="Delwiche C.F."/>
            <person name="Dyhrman S.T."/>
            <person name="Glockner G."/>
            <person name="John U."/>
            <person name="Richards T."/>
            <person name="Worden A.Z."/>
            <person name="Zhang X."/>
            <person name="Grigoriev I.V."/>
            <person name="Allen A.E."/>
            <person name="Bidle K."/>
            <person name="Borodovsky M."/>
            <person name="Bowler C."/>
            <person name="Brownlee C."/>
            <person name="Cock J.M."/>
            <person name="Elias M."/>
            <person name="Gladyshev V.N."/>
            <person name="Groth M."/>
            <person name="Guda C."/>
            <person name="Hadaegh A."/>
            <person name="Iglesias-Rodriguez M.D."/>
            <person name="Jenkins J."/>
            <person name="Jones B.M."/>
            <person name="Lawson T."/>
            <person name="Leese F."/>
            <person name="Lindquist E."/>
            <person name="Lobanov A."/>
            <person name="Lomsadze A."/>
            <person name="Malik S.B."/>
            <person name="Marsh M.E."/>
            <person name="Mackinder L."/>
            <person name="Mock T."/>
            <person name="Mueller-Roeber B."/>
            <person name="Pagarete A."/>
            <person name="Parker M."/>
            <person name="Probert I."/>
            <person name="Quesneville H."/>
            <person name="Raines C."/>
            <person name="Rensing S.A."/>
            <person name="Riano-Pachon D.M."/>
            <person name="Richier S."/>
            <person name="Rokitta S."/>
            <person name="Shiraiwa Y."/>
            <person name="Soanes D.M."/>
            <person name="van der Giezen M."/>
            <person name="Wahlund T.M."/>
            <person name="Williams B."/>
            <person name="Wilson W."/>
            <person name="Wolfe G."/>
            <person name="Wurch L.L."/>
        </authorList>
    </citation>
    <scope>NUCLEOTIDE SEQUENCE</scope>
</reference>
<feature type="transmembrane region" description="Helical" evidence="6">
    <location>
        <begin position="97"/>
        <end position="117"/>
    </location>
</feature>
<evidence type="ECO:0000256" key="3">
    <source>
        <dbReference type="ARBA" id="ARBA00022692"/>
    </source>
</evidence>
<keyword evidence="4 6" id="KW-1133">Transmembrane helix</keyword>
<evidence type="ECO:0000256" key="5">
    <source>
        <dbReference type="ARBA" id="ARBA00023136"/>
    </source>
</evidence>
<keyword evidence="8" id="KW-1185">Reference proteome</keyword>
<evidence type="ECO:0000256" key="1">
    <source>
        <dbReference type="ARBA" id="ARBA00004141"/>
    </source>
</evidence>
<evidence type="ECO:0000256" key="4">
    <source>
        <dbReference type="ARBA" id="ARBA00022989"/>
    </source>
</evidence>
<accession>A0A0D3KZD5</accession>
<comment type="subcellular location">
    <subcellularLocation>
        <location evidence="1">Membrane</location>
        <topology evidence="1">Multi-pass membrane protein</topology>
    </subcellularLocation>
</comment>